<dbReference type="OMA" id="GIPENIW"/>
<reference evidence="9" key="1">
    <citation type="journal article" date="2013" name="Genome Announc.">
        <title>Draft genome sequence of the grapevine dieback fungus Eutypa lata UCR-EL1.</title>
        <authorList>
            <person name="Blanco-Ulate B."/>
            <person name="Rolshausen P.E."/>
            <person name="Cantu D."/>
        </authorList>
    </citation>
    <scope>NUCLEOTIDE SEQUENCE [LARGE SCALE GENOMIC DNA]</scope>
    <source>
        <strain evidence="9">UCR-EL1</strain>
    </source>
</reference>
<keyword evidence="6 8" id="KW-0503">Monooxygenase</keyword>
<evidence type="ECO:0000313" key="8">
    <source>
        <dbReference type="EMBL" id="EMR65289.1"/>
    </source>
</evidence>
<dbReference type="PRINTS" id="PR00385">
    <property type="entry name" value="P450"/>
</dbReference>
<organism evidence="8 9">
    <name type="scientific">Eutypa lata (strain UCR-EL1)</name>
    <name type="common">Grapevine dieback disease fungus</name>
    <name type="synonym">Eutypa armeniacae</name>
    <dbReference type="NCBI Taxonomy" id="1287681"/>
    <lineage>
        <taxon>Eukaryota</taxon>
        <taxon>Fungi</taxon>
        <taxon>Dikarya</taxon>
        <taxon>Ascomycota</taxon>
        <taxon>Pezizomycotina</taxon>
        <taxon>Sordariomycetes</taxon>
        <taxon>Xylariomycetidae</taxon>
        <taxon>Xylariales</taxon>
        <taxon>Diatrypaceae</taxon>
        <taxon>Eutypa</taxon>
    </lineage>
</organism>
<dbReference type="Pfam" id="PF00067">
    <property type="entry name" value="p450"/>
    <property type="match status" value="2"/>
</dbReference>
<dbReference type="GO" id="GO:0016705">
    <property type="term" value="F:oxidoreductase activity, acting on paired donors, with incorporation or reduction of molecular oxygen"/>
    <property type="evidence" value="ECO:0007669"/>
    <property type="project" value="InterPro"/>
</dbReference>
<evidence type="ECO:0000256" key="7">
    <source>
        <dbReference type="PIRSR" id="PIRSR602403-1"/>
    </source>
</evidence>
<keyword evidence="3 7" id="KW-0349">Heme</keyword>
<dbReference type="KEGG" id="ela:UCREL1_7736"/>
<evidence type="ECO:0000256" key="5">
    <source>
        <dbReference type="ARBA" id="ARBA00023004"/>
    </source>
</evidence>
<dbReference type="GO" id="GO:0004497">
    <property type="term" value="F:monooxygenase activity"/>
    <property type="evidence" value="ECO:0007669"/>
    <property type="project" value="UniProtKB-KW"/>
</dbReference>
<keyword evidence="6 8" id="KW-0560">Oxidoreductase</keyword>
<keyword evidence="5 7" id="KW-0408">Iron</keyword>
<dbReference type="PRINTS" id="PR00465">
    <property type="entry name" value="EP450IV"/>
</dbReference>
<sequence>MSFLVKHFGMYPDAQRTLRAHLHEAHATAFSQQRSPTGDEIVKTPIPYLDAFIEEVLRLNTTAAGVIKETVQDVTILGHHIPKGTQLIVPLWGASIDSPAYPIPEDIRSKSCQDHVKDVPSDWTGSKYPADEFHPERWLREDAETGRVIYDPKSGPHMTFSAGPRECWGKRLAYLALRQVTSLLVWNFEFLPLPEGMDSKEVEDVLNAKPKVCLIRVKPLWE</sequence>
<dbReference type="PANTHER" id="PTHR24305">
    <property type="entry name" value="CYTOCHROME P450"/>
    <property type="match status" value="1"/>
</dbReference>
<dbReference type="OrthoDB" id="1470350at2759"/>
<dbReference type="AlphaFoldDB" id="M7SG94"/>
<evidence type="ECO:0000256" key="3">
    <source>
        <dbReference type="ARBA" id="ARBA00022617"/>
    </source>
</evidence>
<dbReference type="InterPro" id="IPR036396">
    <property type="entry name" value="Cyt_P450_sf"/>
</dbReference>
<dbReference type="GO" id="GO:0020037">
    <property type="term" value="F:heme binding"/>
    <property type="evidence" value="ECO:0007669"/>
    <property type="project" value="InterPro"/>
</dbReference>
<evidence type="ECO:0000256" key="2">
    <source>
        <dbReference type="ARBA" id="ARBA00010617"/>
    </source>
</evidence>
<dbReference type="Gene3D" id="1.10.630.10">
    <property type="entry name" value="Cytochrome P450"/>
    <property type="match status" value="1"/>
</dbReference>
<dbReference type="InterPro" id="IPR050121">
    <property type="entry name" value="Cytochrome_P450_monoxygenase"/>
</dbReference>
<proteinExistence type="inferred from homology"/>
<dbReference type="PANTHER" id="PTHR24305:SF166">
    <property type="entry name" value="CYTOCHROME P450 12A4, MITOCHONDRIAL-RELATED"/>
    <property type="match status" value="1"/>
</dbReference>
<dbReference type="EMBL" id="KB706893">
    <property type="protein sequence ID" value="EMR65289.1"/>
    <property type="molecule type" value="Genomic_DNA"/>
</dbReference>
<accession>M7SG94</accession>
<dbReference type="GO" id="GO:0005506">
    <property type="term" value="F:iron ion binding"/>
    <property type="evidence" value="ECO:0007669"/>
    <property type="project" value="InterPro"/>
</dbReference>
<gene>
    <name evidence="8" type="ORF">UCREL1_7736</name>
</gene>
<keyword evidence="9" id="KW-1185">Reference proteome</keyword>
<keyword evidence="4 7" id="KW-0479">Metal-binding</keyword>
<evidence type="ECO:0000256" key="4">
    <source>
        <dbReference type="ARBA" id="ARBA00022723"/>
    </source>
</evidence>
<evidence type="ECO:0000256" key="1">
    <source>
        <dbReference type="ARBA" id="ARBA00001971"/>
    </source>
</evidence>
<comment type="cofactor">
    <cofactor evidence="1 7">
        <name>heme</name>
        <dbReference type="ChEBI" id="CHEBI:30413"/>
    </cofactor>
</comment>
<evidence type="ECO:0000256" key="6">
    <source>
        <dbReference type="ARBA" id="ARBA00023033"/>
    </source>
</evidence>
<dbReference type="Proteomes" id="UP000012174">
    <property type="component" value="Unassembled WGS sequence"/>
</dbReference>
<name>M7SG94_EUTLA</name>
<evidence type="ECO:0000313" key="9">
    <source>
        <dbReference type="Proteomes" id="UP000012174"/>
    </source>
</evidence>
<feature type="binding site" description="axial binding residue" evidence="7">
    <location>
        <position position="167"/>
    </location>
    <ligand>
        <name>heme</name>
        <dbReference type="ChEBI" id="CHEBI:30413"/>
    </ligand>
    <ligandPart>
        <name>Fe</name>
        <dbReference type="ChEBI" id="CHEBI:18248"/>
    </ligandPart>
</feature>
<dbReference type="InterPro" id="IPR002403">
    <property type="entry name" value="Cyt_P450_E_grp-IV"/>
</dbReference>
<dbReference type="eggNOG" id="KOG0157">
    <property type="taxonomic scope" value="Eukaryota"/>
</dbReference>
<dbReference type="SUPFAM" id="SSF48264">
    <property type="entry name" value="Cytochrome P450"/>
    <property type="match status" value="1"/>
</dbReference>
<protein>
    <submittedName>
        <fullName evidence="8">Putative cytochrome p450 monooxygenase protein</fullName>
    </submittedName>
</protein>
<dbReference type="InterPro" id="IPR001128">
    <property type="entry name" value="Cyt_P450"/>
</dbReference>
<dbReference type="HOGENOM" id="CLU_083058_1_0_1"/>
<comment type="similarity">
    <text evidence="2">Belongs to the cytochrome P450 family.</text>
</comment>